<dbReference type="GeneTree" id="ENSGT01120000273474"/>
<feature type="domain" description="C-type lectin" evidence="2">
    <location>
        <begin position="43"/>
        <end position="100"/>
    </location>
</feature>
<name>A0A8D0CTL5_SANLU</name>
<protein>
    <recommendedName>
        <fullName evidence="2">C-type lectin domain-containing protein</fullName>
    </recommendedName>
</protein>
<accession>A0A8D0CTL5</accession>
<dbReference type="Pfam" id="PF00059">
    <property type="entry name" value="Lectin_C"/>
    <property type="match status" value="1"/>
</dbReference>
<dbReference type="InterPro" id="IPR016187">
    <property type="entry name" value="CTDL_fold"/>
</dbReference>
<gene>
    <name evidence="3" type="primary">LOC116061960</name>
</gene>
<dbReference type="SUPFAM" id="SSF56436">
    <property type="entry name" value="C-type lectin-like"/>
    <property type="match status" value="1"/>
</dbReference>
<dbReference type="InterPro" id="IPR016186">
    <property type="entry name" value="C-type_lectin-like/link_sf"/>
</dbReference>
<dbReference type="InterPro" id="IPR001304">
    <property type="entry name" value="C-type_lectin-like"/>
</dbReference>
<reference evidence="3" key="1">
    <citation type="submission" date="2025-08" db="UniProtKB">
        <authorList>
            <consortium name="Ensembl"/>
        </authorList>
    </citation>
    <scope>IDENTIFICATION</scope>
</reference>
<keyword evidence="1" id="KW-0732">Signal</keyword>
<dbReference type="AlphaFoldDB" id="A0A8D0CTL5"/>
<evidence type="ECO:0000256" key="1">
    <source>
        <dbReference type="SAM" id="SignalP"/>
    </source>
</evidence>
<proteinExistence type="predicted"/>
<dbReference type="Proteomes" id="UP000694568">
    <property type="component" value="Unplaced"/>
</dbReference>
<feature type="signal peptide" evidence="1">
    <location>
        <begin position="1"/>
        <end position="34"/>
    </location>
</feature>
<evidence type="ECO:0000313" key="4">
    <source>
        <dbReference type="Proteomes" id="UP000694568"/>
    </source>
</evidence>
<feature type="chain" id="PRO_5034947913" description="C-type lectin domain-containing protein" evidence="1">
    <location>
        <begin position="35"/>
        <end position="119"/>
    </location>
</feature>
<reference evidence="3" key="2">
    <citation type="submission" date="2025-09" db="UniProtKB">
        <authorList>
            <consortium name="Ensembl"/>
        </authorList>
    </citation>
    <scope>IDENTIFICATION</scope>
</reference>
<evidence type="ECO:0000313" key="3">
    <source>
        <dbReference type="Ensembl" id="ENSSLUP00000014600.1"/>
    </source>
</evidence>
<dbReference type="InterPro" id="IPR050111">
    <property type="entry name" value="C-type_lectin/snaclec_domain"/>
</dbReference>
<dbReference type="PROSITE" id="PS50041">
    <property type="entry name" value="C_TYPE_LECTIN_2"/>
    <property type="match status" value="1"/>
</dbReference>
<keyword evidence="4" id="KW-1185">Reference proteome</keyword>
<dbReference type="PANTHER" id="PTHR22803">
    <property type="entry name" value="MANNOSE, PHOSPHOLIPASE, LECTIN RECEPTOR RELATED"/>
    <property type="match status" value="1"/>
</dbReference>
<sequence>MLTLFNVFPQMASVFPFALLLCLSSGLLTAYGQASCPTGWTQFGSGCFSFNLDAKSWIDGETFCQTTGGTLASIHSAEEYTFIRNYIHQVTGTDKPAWIGGFDAVQPVTLDPLSLSSLV</sequence>
<dbReference type="Gene3D" id="3.10.100.10">
    <property type="entry name" value="Mannose-Binding Protein A, subunit A"/>
    <property type="match status" value="1"/>
</dbReference>
<dbReference type="Ensembl" id="ENSSLUT00000015071.1">
    <property type="protein sequence ID" value="ENSSLUP00000014600.1"/>
    <property type="gene ID" value="ENSSLUG00000006824.1"/>
</dbReference>
<organism evidence="3 4">
    <name type="scientific">Sander lucioperca</name>
    <name type="common">Pike-perch</name>
    <name type="synonym">Perca lucioperca</name>
    <dbReference type="NCBI Taxonomy" id="283035"/>
    <lineage>
        <taxon>Eukaryota</taxon>
        <taxon>Metazoa</taxon>
        <taxon>Chordata</taxon>
        <taxon>Craniata</taxon>
        <taxon>Vertebrata</taxon>
        <taxon>Euteleostomi</taxon>
        <taxon>Actinopterygii</taxon>
        <taxon>Neopterygii</taxon>
        <taxon>Teleostei</taxon>
        <taxon>Neoteleostei</taxon>
        <taxon>Acanthomorphata</taxon>
        <taxon>Eupercaria</taxon>
        <taxon>Perciformes</taxon>
        <taxon>Percoidei</taxon>
        <taxon>Percidae</taxon>
        <taxon>Luciopercinae</taxon>
        <taxon>Sander</taxon>
    </lineage>
</organism>
<evidence type="ECO:0000259" key="2">
    <source>
        <dbReference type="PROSITE" id="PS50041"/>
    </source>
</evidence>